<accession>A0A6J5M4Z8</accession>
<reference evidence="1" key="1">
    <citation type="submission" date="2020-04" db="EMBL/GenBank/DDBJ databases">
        <authorList>
            <person name="Chiriac C."/>
            <person name="Salcher M."/>
            <person name="Ghai R."/>
            <person name="Kavagutti S V."/>
        </authorList>
    </citation>
    <scope>NUCLEOTIDE SEQUENCE</scope>
</reference>
<dbReference type="EMBL" id="LR796398">
    <property type="protein sequence ID" value="CAB4141844.1"/>
    <property type="molecule type" value="Genomic_DNA"/>
</dbReference>
<protein>
    <submittedName>
        <fullName evidence="1">Uncharacterized protein</fullName>
    </submittedName>
</protein>
<organism evidence="1">
    <name type="scientific">uncultured Caudovirales phage</name>
    <dbReference type="NCBI Taxonomy" id="2100421"/>
    <lineage>
        <taxon>Viruses</taxon>
        <taxon>Duplodnaviria</taxon>
        <taxon>Heunggongvirae</taxon>
        <taxon>Uroviricota</taxon>
        <taxon>Caudoviricetes</taxon>
        <taxon>Peduoviridae</taxon>
        <taxon>Maltschvirus</taxon>
        <taxon>Maltschvirus maltsch</taxon>
    </lineage>
</organism>
<gene>
    <name evidence="1" type="ORF">UFOVP422_18</name>
</gene>
<name>A0A6J5M4Z8_9CAUD</name>
<proteinExistence type="predicted"/>
<evidence type="ECO:0000313" key="1">
    <source>
        <dbReference type="EMBL" id="CAB4141844.1"/>
    </source>
</evidence>
<sequence>MNIPKTFELGGFTWKVRVCKMTDVYGECDYQTNTLRVASHIDGKRVDVEKRYASFLHEFFHAALHTLGKTDDEELVAGLEQMTFQMMKTSRLA</sequence>